<dbReference type="Pfam" id="PF05659">
    <property type="entry name" value="RPW8"/>
    <property type="match status" value="1"/>
</dbReference>
<dbReference type="CDD" id="cd16664">
    <property type="entry name" value="RING-Ubox_PUB"/>
    <property type="match status" value="1"/>
</dbReference>
<evidence type="ECO:0000256" key="6">
    <source>
        <dbReference type="SAM" id="Coils"/>
    </source>
</evidence>
<dbReference type="EC" id="2.3.2.27" evidence="3"/>
<dbReference type="InterPro" id="IPR000225">
    <property type="entry name" value="Armadillo"/>
</dbReference>
<comment type="catalytic activity">
    <reaction evidence="1">
        <text>S-ubiquitinyl-[E2 ubiquitin-conjugating enzyme]-L-cysteine + [acceptor protein]-L-lysine = [E2 ubiquitin-conjugating enzyme]-L-cysteine + N(6)-ubiquitinyl-[acceptor protein]-L-lysine.</text>
        <dbReference type="EC" id="2.3.2.27"/>
    </reaction>
</comment>
<dbReference type="InterPro" id="IPR008808">
    <property type="entry name" value="Powdery_mildew-R_dom"/>
</dbReference>
<gene>
    <name evidence="8" type="ORF">KIW84_030107</name>
</gene>
<dbReference type="InterPro" id="IPR013083">
    <property type="entry name" value="Znf_RING/FYVE/PHD"/>
</dbReference>
<dbReference type="PANTHER" id="PTHR45958:SF5">
    <property type="entry name" value="RING-TYPE E3 UBIQUITIN TRANSFERASE"/>
    <property type="match status" value="1"/>
</dbReference>
<evidence type="ECO:0000256" key="5">
    <source>
        <dbReference type="ARBA" id="ARBA00022737"/>
    </source>
</evidence>
<organism evidence="8 9">
    <name type="scientific">Pisum sativum</name>
    <name type="common">Garden pea</name>
    <name type="synonym">Lathyrus oleraceus</name>
    <dbReference type="NCBI Taxonomy" id="3888"/>
    <lineage>
        <taxon>Eukaryota</taxon>
        <taxon>Viridiplantae</taxon>
        <taxon>Streptophyta</taxon>
        <taxon>Embryophyta</taxon>
        <taxon>Tracheophyta</taxon>
        <taxon>Spermatophyta</taxon>
        <taxon>Magnoliopsida</taxon>
        <taxon>eudicotyledons</taxon>
        <taxon>Gunneridae</taxon>
        <taxon>Pentapetalae</taxon>
        <taxon>rosids</taxon>
        <taxon>fabids</taxon>
        <taxon>Fabales</taxon>
        <taxon>Fabaceae</taxon>
        <taxon>Papilionoideae</taxon>
        <taxon>50 kb inversion clade</taxon>
        <taxon>NPAAA clade</taxon>
        <taxon>Hologalegina</taxon>
        <taxon>IRL clade</taxon>
        <taxon>Fabeae</taxon>
        <taxon>Lathyrus</taxon>
    </lineage>
</organism>
<feature type="domain" description="U-box" evidence="7">
    <location>
        <begin position="254"/>
        <end position="328"/>
    </location>
</feature>
<evidence type="ECO:0000313" key="9">
    <source>
        <dbReference type="Proteomes" id="UP001058974"/>
    </source>
</evidence>
<dbReference type="Gramene" id="PSAT_LOCUS14758_t1">
    <property type="protein sequence ID" value="CAL5195054.1"/>
    <property type="gene ID" value="PSAT_LOCUS14758"/>
</dbReference>
<dbReference type="Gramene" id="Psat03G0010700-T1">
    <property type="protein sequence ID" value="KAI5423747.1"/>
    <property type="gene ID" value="KIW84_030107"/>
</dbReference>
<evidence type="ECO:0000256" key="3">
    <source>
        <dbReference type="ARBA" id="ARBA00012483"/>
    </source>
</evidence>
<dbReference type="Gene3D" id="3.30.40.10">
    <property type="entry name" value="Zinc/RING finger domain, C3HC4 (zinc finger)"/>
    <property type="match status" value="1"/>
</dbReference>
<comment type="caution">
    <text evidence="8">The sequence shown here is derived from an EMBL/GenBank/DDBJ whole genome shotgun (WGS) entry which is preliminary data.</text>
</comment>
<dbReference type="SMART" id="SM00504">
    <property type="entry name" value="Ubox"/>
    <property type="match status" value="1"/>
</dbReference>
<dbReference type="GO" id="GO:0016567">
    <property type="term" value="P:protein ubiquitination"/>
    <property type="evidence" value="ECO:0007669"/>
    <property type="project" value="InterPro"/>
</dbReference>
<dbReference type="SMART" id="SM00185">
    <property type="entry name" value="ARM"/>
    <property type="match status" value="5"/>
</dbReference>
<dbReference type="OrthoDB" id="7537227at2759"/>
<dbReference type="Gramene" id="Psat3g001560.1">
    <property type="protein sequence ID" value="Psat3g001560.1.cds"/>
    <property type="gene ID" value="Psat3g001560"/>
</dbReference>
<dbReference type="Proteomes" id="UP001058974">
    <property type="component" value="Chromosome 3"/>
</dbReference>
<dbReference type="Pfam" id="PF04564">
    <property type="entry name" value="U-box"/>
    <property type="match status" value="1"/>
</dbReference>
<dbReference type="Gene3D" id="1.25.10.10">
    <property type="entry name" value="Leucine-rich Repeat Variant"/>
    <property type="match status" value="4"/>
</dbReference>
<dbReference type="InterPro" id="IPR045210">
    <property type="entry name" value="RING-Ubox_PUB"/>
</dbReference>
<evidence type="ECO:0000256" key="4">
    <source>
        <dbReference type="ARBA" id="ARBA00022679"/>
    </source>
</evidence>
<name>A0A9D4XNR3_PEA</name>
<dbReference type="GO" id="GO:0007166">
    <property type="term" value="P:cell surface receptor signaling pathway"/>
    <property type="evidence" value="ECO:0007669"/>
    <property type="project" value="InterPro"/>
</dbReference>
<dbReference type="GO" id="GO:0061630">
    <property type="term" value="F:ubiquitin protein ligase activity"/>
    <property type="evidence" value="ECO:0007669"/>
    <property type="project" value="UniProtKB-EC"/>
</dbReference>
<keyword evidence="6" id="KW-0175">Coiled coil</keyword>
<feature type="coiled-coil region" evidence="6">
    <location>
        <begin position="185"/>
        <end position="219"/>
    </location>
</feature>
<sequence length="1000" mass="111521">MVLDSLISGPALEAISQSIDSVAEFVYSVDNVLVKKDSFKQLADYLQRVEPILKQLRKGKVSDSETFNRAIEILNREIKDAKKLVQECSKKSKVYLLVNCRTVGKRLKHNTGEISRALGLLPLATSGLSAGVVEEIEKLCDNMQEAEFKAAVSEEEILEKIEAGIQEKNFDRSYANNLLHLIADAVGITKERSELKKELEEFKNEIENEKDRAEAIQMDQIIALLERSDAASSTREKELKYFAKRNSLGTQPLEPLHSFYCQITGDVMVDPVEISSGQTFERSAIEKWFAEGHKKCPLTSITLDTLVLRPNKTLKQSIEEWKDRNTMITIASLKEKIQSRDEVGVLSCLQTLQDLCEQKDQHREWVVLENYIPVLIQILSEKHRDKRNRVLRILCMLVKDNEDAKERIANVDNAIESIVHSLGRRLGEGKLAVELLLELSKYDFLREYIGKVQGCILLLVTMSSSEDNQAARDATELLEKLSYSDQNVIQMAKANYFKHLLQRLSTGTDDVKMVMVKTLAEMESTDHNKEVLFDNGILAPLLHLVSHTDVQMKLVALKALQNLSSLKKNGLEMIRQGAARLLFGILFQHSLPSSSLCEHVAPIIMQLAESTISQDTQTPVSLLESDEEVFNLFSLVSHIQPDVRQYIIQTFYALCQSPSASYIRNKLRECPSVLVLVKLFENESLTLRASAVKLFSCLVESSDEATILEHVNQKCIDTLLQILKSPSDEEEIVSAMGIISYLPKTQQITQWLLDAGALPIICNYIQQGKDKDLLKSKLVENSVGALCRFTVPTNLGWQKSAAEIGIITVLTQLLESGTAPTKQLAALSLTQFSKSSNELSIPVPKRRGFWCFSAQAEAGCLVHGGICTVESSFCLLEADAVGPLAKTLGESDPGVCETSLDALLTLIEGEKLQNGSKVLADENVIPLIIRFLGSPSPGLQEKSLNALERIFRLFEFKQKYGASAQMPLVDLTQRGNGSVKSLAARILAHLNVLHDQSSYF</sequence>
<protein>
    <recommendedName>
        <fullName evidence="3">RING-type E3 ubiquitin transferase</fullName>
        <ecNumber evidence="3">2.3.2.27</ecNumber>
    </recommendedName>
</protein>
<keyword evidence="5" id="KW-0677">Repeat</keyword>
<dbReference type="InterPro" id="IPR016024">
    <property type="entry name" value="ARM-type_fold"/>
</dbReference>
<dbReference type="InterPro" id="IPR003613">
    <property type="entry name" value="Ubox_domain"/>
</dbReference>
<dbReference type="Pfam" id="PF00514">
    <property type="entry name" value="Arm"/>
    <property type="match status" value="1"/>
</dbReference>
<dbReference type="SUPFAM" id="SSF57850">
    <property type="entry name" value="RING/U-box"/>
    <property type="match status" value="1"/>
</dbReference>
<keyword evidence="9" id="KW-1185">Reference proteome</keyword>
<feature type="coiled-coil region" evidence="6">
    <location>
        <begin position="64"/>
        <end position="91"/>
    </location>
</feature>
<dbReference type="EMBL" id="JAMSHJ010000003">
    <property type="protein sequence ID" value="KAI5423747.1"/>
    <property type="molecule type" value="Genomic_DNA"/>
</dbReference>
<dbReference type="InterPro" id="IPR059179">
    <property type="entry name" value="MLKL-like_MCAfunc"/>
</dbReference>
<dbReference type="PROSITE" id="PS51698">
    <property type="entry name" value="U_BOX"/>
    <property type="match status" value="1"/>
</dbReference>
<evidence type="ECO:0000256" key="2">
    <source>
        <dbReference type="ARBA" id="ARBA00004906"/>
    </source>
</evidence>
<dbReference type="PANTHER" id="PTHR45958">
    <property type="entry name" value="RING-TYPE E3 UBIQUITIN TRANSFERASE"/>
    <property type="match status" value="1"/>
</dbReference>
<evidence type="ECO:0000259" key="7">
    <source>
        <dbReference type="PROSITE" id="PS51698"/>
    </source>
</evidence>
<keyword evidence="4" id="KW-0808">Transferase</keyword>
<reference evidence="8 9" key="1">
    <citation type="journal article" date="2022" name="Nat. Genet.">
        <title>Improved pea reference genome and pan-genome highlight genomic features and evolutionary characteristics.</title>
        <authorList>
            <person name="Yang T."/>
            <person name="Liu R."/>
            <person name="Luo Y."/>
            <person name="Hu S."/>
            <person name="Wang D."/>
            <person name="Wang C."/>
            <person name="Pandey M.K."/>
            <person name="Ge S."/>
            <person name="Xu Q."/>
            <person name="Li N."/>
            <person name="Li G."/>
            <person name="Huang Y."/>
            <person name="Saxena R.K."/>
            <person name="Ji Y."/>
            <person name="Li M."/>
            <person name="Yan X."/>
            <person name="He Y."/>
            <person name="Liu Y."/>
            <person name="Wang X."/>
            <person name="Xiang C."/>
            <person name="Varshney R.K."/>
            <person name="Ding H."/>
            <person name="Gao S."/>
            <person name="Zong X."/>
        </authorList>
    </citation>
    <scope>NUCLEOTIDE SEQUENCE [LARGE SCALE GENOMIC DNA]</scope>
    <source>
        <strain evidence="8 9">cv. Zhongwan 6</strain>
    </source>
</reference>
<dbReference type="AlphaFoldDB" id="A0A9D4XNR3"/>
<dbReference type="InterPro" id="IPR036537">
    <property type="entry name" value="Adaptor_Cbl_N_dom_sf"/>
</dbReference>
<evidence type="ECO:0000313" key="8">
    <source>
        <dbReference type="EMBL" id="KAI5423747.1"/>
    </source>
</evidence>
<dbReference type="Gene3D" id="1.20.930.20">
    <property type="entry name" value="Adaptor protein Cbl, N-terminal domain"/>
    <property type="match status" value="1"/>
</dbReference>
<evidence type="ECO:0000256" key="1">
    <source>
        <dbReference type="ARBA" id="ARBA00000900"/>
    </source>
</evidence>
<dbReference type="InterPro" id="IPR011989">
    <property type="entry name" value="ARM-like"/>
</dbReference>
<accession>A0A9D4XNR3</accession>
<dbReference type="InterPro" id="IPR052608">
    <property type="entry name" value="U-box_domain_protein"/>
</dbReference>
<dbReference type="SUPFAM" id="SSF48371">
    <property type="entry name" value="ARM repeat"/>
    <property type="match status" value="1"/>
</dbReference>
<proteinExistence type="predicted"/>
<dbReference type="CDD" id="cd21037">
    <property type="entry name" value="MLKL_NTD"/>
    <property type="match status" value="1"/>
</dbReference>
<comment type="pathway">
    <text evidence="2">Protein modification; protein ubiquitination.</text>
</comment>